<reference evidence="1 2" key="1">
    <citation type="submission" date="2022-05" db="EMBL/GenBank/DDBJ databases">
        <authorList>
            <consortium name="Genoscope - CEA"/>
            <person name="William W."/>
        </authorList>
    </citation>
    <scope>NUCLEOTIDE SEQUENCE [LARGE SCALE GENOMIC DNA]</scope>
</reference>
<accession>A0AAU9W7X6</accession>
<name>A0AAU9W7X6_9CNID</name>
<organism evidence="1 2">
    <name type="scientific">Pocillopora meandrina</name>
    <dbReference type="NCBI Taxonomy" id="46732"/>
    <lineage>
        <taxon>Eukaryota</taxon>
        <taxon>Metazoa</taxon>
        <taxon>Cnidaria</taxon>
        <taxon>Anthozoa</taxon>
        <taxon>Hexacorallia</taxon>
        <taxon>Scleractinia</taxon>
        <taxon>Astrocoeniina</taxon>
        <taxon>Pocilloporidae</taxon>
        <taxon>Pocillopora</taxon>
    </lineage>
</organism>
<dbReference type="AlphaFoldDB" id="A0AAU9W7X6"/>
<proteinExistence type="predicted"/>
<evidence type="ECO:0000313" key="1">
    <source>
        <dbReference type="EMBL" id="CAH3105036.1"/>
    </source>
</evidence>
<keyword evidence="2" id="KW-1185">Reference proteome</keyword>
<protein>
    <submittedName>
        <fullName evidence="1">Uncharacterized protein</fullName>
    </submittedName>
</protein>
<dbReference type="Proteomes" id="UP001159428">
    <property type="component" value="Unassembled WGS sequence"/>
</dbReference>
<comment type="caution">
    <text evidence="1">The sequence shown here is derived from an EMBL/GenBank/DDBJ whole genome shotgun (WGS) entry which is preliminary data.</text>
</comment>
<gene>
    <name evidence="1" type="ORF">PMEA_00035004</name>
</gene>
<dbReference type="EMBL" id="CALNXJ010000009">
    <property type="protein sequence ID" value="CAH3105036.1"/>
    <property type="molecule type" value="Genomic_DNA"/>
</dbReference>
<evidence type="ECO:0000313" key="2">
    <source>
        <dbReference type="Proteomes" id="UP001159428"/>
    </source>
</evidence>
<sequence>MEVQIINDLSELGGADVIPRVQIMPLIMKFVCQPNLPKTNMCSVTELRWLLSKNKQAQSEVHYQFLLWNNDVVANLQTIGLS</sequence>